<feature type="transmembrane region" description="Helical" evidence="8">
    <location>
        <begin position="227"/>
        <end position="250"/>
    </location>
</feature>
<feature type="transmembrane region" description="Helical" evidence="8">
    <location>
        <begin position="31"/>
        <end position="52"/>
    </location>
</feature>
<evidence type="ECO:0000256" key="4">
    <source>
        <dbReference type="ARBA" id="ARBA00022475"/>
    </source>
</evidence>
<organism evidence="11 12">
    <name type="scientific">Thraustotheca clavata</name>
    <dbReference type="NCBI Taxonomy" id="74557"/>
    <lineage>
        <taxon>Eukaryota</taxon>
        <taxon>Sar</taxon>
        <taxon>Stramenopiles</taxon>
        <taxon>Oomycota</taxon>
        <taxon>Saprolegniomycetes</taxon>
        <taxon>Saprolegniales</taxon>
        <taxon>Achlyaceae</taxon>
        <taxon>Thraustotheca</taxon>
    </lineage>
</organism>
<evidence type="ECO:0000256" key="2">
    <source>
        <dbReference type="ARBA" id="ARBA00007362"/>
    </source>
</evidence>
<feature type="transmembrane region" description="Helical" evidence="8">
    <location>
        <begin position="759"/>
        <end position="779"/>
    </location>
</feature>
<comment type="similarity">
    <text evidence="2">Belongs to the EamA transporter family.</text>
</comment>
<evidence type="ECO:0000256" key="5">
    <source>
        <dbReference type="ARBA" id="ARBA00022692"/>
    </source>
</evidence>
<dbReference type="InterPro" id="IPR004626">
    <property type="entry name" value="RarD"/>
</dbReference>
<feature type="transmembrane region" description="Helical" evidence="8">
    <location>
        <begin position="399"/>
        <end position="419"/>
    </location>
</feature>
<evidence type="ECO:0000256" key="9">
    <source>
        <dbReference type="SAM" id="SignalP"/>
    </source>
</evidence>
<keyword evidence="3" id="KW-0813">Transport</keyword>
<evidence type="ECO:0000256" key="8">
    <source>
        <dbReference type="SAM" id="Phobius"/>
    </source>
</evidence>
<feature type="transmembrane region" description="Helical" evidence="8">
    <location>
        <begin position="443"/>
        <end position="462"/>
    </location>
</feature>
<dbReference type="Gene3D" id="1.10.3730.20">
    <property type="match status" value="1"/>
</dbReference>
<gene>
    <name evidence="11" type="ORF">THRCLA_22397</name>
</gene>
<accession>A0A1V9Z2F2</accession>
<feature type="transmembrane region" description="Helical" evidence="8">
    <location>
        <begin position="89"/>
        <end position="106"/>
    </location>
</feature>
<keyword evidence="5 8" id="KW-0812">Transmembrane</keyword>
<feature type="domain" description="EamA" evidence="10">
    <location>
        <begin position="695"/>
        <end position="829"/>
    </location>
</feature>
<feature type="transmembrane region" description="Helical" evidence="8">
    <location>
        <begin position="785"/>
        <end position="808"/>
    </location>
</feature>
<evidence type="ECO:0000259" key="10">
    <source>
        <dbReference type="Pfam" id="PF00892"/>
    </source>
</evidence>
<dbReference type="PANTHER" id="PTHR22911">
    <property type="entry name" value="ACYL-MALONYL CONDENSING ENZYME-RELATED"/>
    <property type="match status" value="1"/>
</dbReference>
<keyword evidence="7 8" id="KW-0472">Membrane</keyword>
<feature type="transmembrane region" description="Helical" evidence="8">
    <location>
        <begin position="201"/>
        <end position="221"/>
    </location>
</feature>
<dbReference type="InterPro" id="IPR000620">
    <property type="entry name" value="EamA_dom"/>
</dbReference>
<feature type="transmembrane region" description="Helical" evidence="8">
    <location>
        <begin position="582"/>
        <end position="602"/>
    </location>
</feature>
<dbReference type="EMBL" id="JNBS01002347">
    <property type="protein sequence ID" value="OQR92215.1"/>
    <property type="molecule type" value="Genomic_DNA"/>
</dbReference>
<feature type="transmembrane region" description="Helical" evidence="8">
    <location>
        <begin position="866"/>
        <end position="886"/>
    </location>
</feature>
<dbReference type="InterPro" id="IPR037185">
    <property type="entry name" value="EmrE-like"/>
</dbReference>
<dbReference type="NCBIfam" id="TIGR00688">
    <property type="entry name" value="rarD"/>
    <property type="match status" value="2"/>
</dbReference>
<feature type="transmembrane region" description="Helical" evidence="8">
    <location>
        <begin position="281"/>
        <end position="296"/>
    </location>
</feature>
<comment type="caution">
    <text evidence="11">The sequence shown here is derived from an EMBL/GenBank/DDBJ whole genome shotgun (WGS) entry which is preliminary data.</text>
</comment>
<evidence type="ECO:0000256" key="3">
    <source>
        <dbReference type="ARBA" id="ARBA00022448"/>
    </source>
</evidence>
<feature type="transmembrane region" description="Helical" evidence="8">
    <location>
        <begin position="366"/>
        <end position="387"/>
    </location>
</feature>
<dbReference type="Pfam" id="PF00892">
    <property type="entry name" value="EamA"/>
    <property type="match status" value="2"/>
</dbReference>
<protein>
    <recommendedName>
        <fullName evidence="10">EamA domain-containing protein</fullName>
    </recommendedName>
</protein>
<feature type="transmembrane region" description="Helical" evidence="8">
    <location>
        <begin position="696"/>
        <end position="714"/>
    </location>
</feature>
<sequence length="1001" mass="110899">MTLETAILFLVALIHLIVVDCQHTGAFLHVIVSLNLLLVGGGIVTVVTLLLFSAAVQLIPLSLLGVLQYIAPSLQFLLGVLVYDEPMSTKLIGFILVWIALAIYTLEGLICRREKKDDVVIATPSGSGNSSISFEEIGIVYCVIAYIVWGVLPIYWKQLDVVPAEQLALHRIVWSFFFLLVVLTVTKQWTTFLEQARGWRVFWIYSLAGVLILGNWMTYIWAVNAGYIVQTSLGYFITPLINVVVGVVIFKEKLRKWQWAAIVLALGGVLVVAIAYGKFPWVAITLGASFSVYGVVKKQAPLNALHGLTYETGVLFIPSVIYLVVVESTGSGVFLHISTAATVLLIGAGIVTVIPLLLYSSAAQSIPFSLLGMLQYIAPSLMFIMGVAVYHESFSTTKLIGFILVWIALIIYSAEGYIFQKKQPKINTVDSPRDRETAYERNFSPRYFITPMINVIVGVVIFKEKLRMWQWVAIALALAGVLVVAIAYGKFPWVAITLGVSFSIYGFVKKQAPLNALHGLTYETGVLFNPSMIYLVGKESTGSGVLLCISTTEIILLIGAGIVTVIPLLLYSSAAQSIPFSLLGMLQYIAPSIVFIMGIAVYHESFSTTKLIGFILVWIALIIYSAEGYIFQKKEPKTNIVDTPQDNRTAYECGFSICWFIRDLLNCLPPLQNNWYVNLPFHIDCQYKILAAMRTGILHCVGAMVFWGFMPMYWKQLEEVPALELSLHRIVWALFFQVLGIVLTGRWSDFRKQISDWKVVGLYAIASVFIFANWLIDIWAINAGYILQTSLGYFLMPLISIVLGVLCFKEKPRAWQWLAIFLATSGVLVCAIAYGEFPWVAISLALVFAFYGVAKKKAPLNAFYGLTLETAILFPPSLVYLIVLQATNKAALGRVDLLHNFLLVGSGICTIVPLVLFASAAQRISLSLLGMLQYIAPSIIFIVGVVIYHEPFSIIKLVGFILVWIAVVLYSGEEFLHYKKQPKVVAVNSPNEHIDASFVGV</sequence>
<evidence type="ECO:0000313" key="12">
    <source>
        <dbReference type="Proteomes" id="UP000243217"/>
    </source>
</evidence>
<feature type="signal peptide" evidence="9">
    <location>
        <begin position="1"/>
        <end position="21"/>
    </location>
</feature>
<name>A0A1V9Z2F2_9STRA</name>
<comment type="subcellular location">
    <subcellularLocation>
        <location evidence="1">Cell membrane</location>
        <topology evidence="1">Multi-pass membrane protein</topology>
    </subcellularLocation>
</comment>
<feature type="transmembrane region" description="Helical" evidence="8">
    <location>
        <begin position="898"/>
        <end position="921"/>
    </location>
</feature>
<feature type="transmembrane region" description="Helical" evidence="8">
    <location>
        <begin position="308"/>
        <end position="325"/>
    </location>
</feature>
<dbReference type="OrthoDB" id="10420128at2759"/>
<reference evidence="11 12" key="1">
    <citation type="journal article" date="2014" name="Genome Biol. Evol.">
        <title>The secreted proteins of Achlya hypogyna and Thraustotheca clavata identify the ancestral oomycete secretome and reveal gene acquisitions by horizontal gene transfer.</title>
        <authorList>
            <person name="Misner I."/>
            <person name="Blouin N."/>
            <person name="Leonard G."/>
            <person name="Richards T.A."/>
            <person name="Lane C.E."/>
        </authorList>
    </citation>
    <scope>NUCLEOTIDE SEQUENCE [LARGE SCALE GENOMIC DNA]</scope>
    <source>
        <strain evidence="11 12">ATCC 34112</strain>
    </source>
</reference>
<dbReference type="PANTHER" id="PTHR22911:SF137">
    <property type="entry name" value="SOLUTE CARRIER FAMILY 35 MEMBER G2-RELATED"/>
    <property type="match status" value="1"/>
</dbReference>
<dbReference type="SUPFAM" id="SSF103481">
    <property type="entry name" value="Multidrug resistance efflux transporter EmrE"/>
    <property type="match status" value="7"/>
</dbReference>
<evidence type="ECO:0000256" key="1">
    <source>
        <dbReference type="ARBA" id="ARBA00004651"/>
    </source>
</evidence>
<dbReference type="AlphaFoldDB" id="A0A1V9Z2F2"/>
<feature type="transmembrane region" description="Helical" evidence="8">
    <location>
        <begin position="954"/>
        <end position="972"/>
    </location>
</feature>
<dbReference type="Proteomes" id="UP000243217">
    <property type="component" value="Unassembled WGS sequence"/>
</dbReference>
<evidence type="ECO:0000313" key="11">
    <source>
        <dbReference type="EMBL" id="OQR92215.1"/>
    </source>
</evidence>
<evidence type="ECO:0000256" key="6">
    <source>
        <dbReference type="ARBA" id="ARBA00022989"/>
    </source>
</evidence>
<proteinExistence type="inferred from homology"/>
<feature type="transmembrane region" description="Helical" evidence="8">
    <location>
        <begin position="168"/>
        <end position="189"/>
    </location>
</feature>
<feature type="transmembrane region" description="Helical" evidence="8">
    <location>
        <begin position="928"/>
        <end position="948"/>
    </location>
</feature>
<keyword evidence="12" id="KW-1185">Reference proteome</keyword>
<feature type="transmembrane region" description="Helical" evidence="8">
    <location>
        <begin position="839"/>
        <end position="854"/>
    </location>
</feature>
<dbReference type="GO" id="GO:0005886">
    <property type="term" value="C:plasma membrane"/>
    <property type="evidence" value="ECO:0007669"/>
    <property type="project" value="UniProtKB-SubCell"/>
</dbReference>
<feature type="chain" id="PRO_5012484024" description="EamA domain-containing protein" evidence="9">
    <location>
        <begin position="22"/>
        <end position="1001"/>
    </location>
</feature>
<feature type="transmembrane region" description="Helical" evidence="8">
    <location>
        <begin position="815"/>
        <end position="833"/>
    </location>
</feature>
<keyword evidence="6 8" id="KW-1133">Transmembrane helix</keyword>
<feature type="domain" description="EamA" evidence="10">
    <location>
        <begin position="137"/>
        <end position="273"/>
    </location>
</feature>
<keyword evidence="9" id="KW-0732">Signal</keyword>
<feature type="transmembrane region" description="Helical" evidence="8">
    <location>
        <begin position="726"/>
        <end position="747"/>
    </location>
</feature>
<feature type="transmembrane region" description="Helical" evidence="8">
    <location>
        <begin position="468"/>
        <end position="486"/>
    </location>
</feature>
<feature type="transmembrane region" description="Helical" evidence="8">
    <location>
        <begin position="137"/>
        <end position="156"/>
    </location>
</feature>
<feature type="transmembrane region" description="Helical" evidence="8">
    <location>
        <begin position="544"/>
        <end position="570"/>
    </location>
</feature>
<feature type="transmembrane region" description="Helical" evidence="8">
    <location>
        <begin position="608"/>
        <end position="626"/>
    </location>
</feature>
<feature type="transmembrane region" description="Helical" evidence="8">
    <location>
        <begin position="257"/>
        <end position="275"/>
    </location>
</feature>
<feature type="transmembrane region" description="Helical" evidence="8">
    <location>
        <begin position="337"/>
        <end position="359"/>
    </location>
</feature>
<feature type="transmembrane region" description="Helical" evidence="8">
    <location>
        <begin position="59"/>
        <end position="83"/>
    </location>
</feature>
<keyword evidence="4" id="KW-1003">Cell membrane</keyword>
<evidence type="ECO:0000256" key="7">
    <source>
        <dbReference type="ARBA" id="ARBA00023136"/>
    </source>
</evidence>